<accession>A0A941F3I5</accession>
<keyword evidence="3" id="KW-1185">Reference proteome</keyword>
<reference evidence="2" key="2">
    <citation type="submission" date="2021-04" db="EMBL/GenBank/DDBJ databases">
        <authorList>
            <person name="Zhang T."/>
            <person name="Zhang Y."/>
            <person name="Lu D."/>
            <person name="Zuo D."/>
            <person name="Du Z."/>
        </authorList>
    </citation>
    <scope>NUCLEOTIDE SEQUENCE</scope>
    <source>
        <strain evidence="2">JR1</strain>
    </source>
</reference>
<keyword evidence="1" id="KW-0472">Membrane</keyword>
<feature type="transmembrane region" description="Helical" evidence="1">
    <location>
        <begin position="111"/>
        <end position="127"/>
    </location>
</feature>
<keyword evidence="1" id="KW-0812">Transmembrane</keyword>
<protein>
    <submittedName>
        <fullName evidence="2">Holin family protein</fullName>
    </submittedName>
</protein>
<dbReference type="RefSeq" id="WP_212189279.1">
    <property type="nucleotide sequence ID" value="NZ_JAGTAR010000009.1"/>
</dbReference>
<sequence length="142" mass="16224">MILNEVVGIGSKIIDKLFPDKSERDKAKVALLEMEKEGELRELETRMSAIIAEAKSQDKWTSRARPSFMYVFYMLLLFSIPMGILAAFQPEIARSISAGIKAYLEALPSELWYLFGTGYLGYSIVRTKEKKSLTDMKDIFKR</sequence>
<dbReference type="InterPro" id="IPR021497">
    <property type="entry name" value="GTA_holin_3TM"/>
</dbReference>
<reference evidence="2" key="1">
    <citation type="journal article" date="2018" name="Int. J. Syst. Evol. Microbiol.">
        <title>Carboxylicivirga sediminis sp. nov., isolated from coastal sediment.</title>
        <authorList>
            <person name="Wang F.Q."/>
            <person name="Ren L.H."/>
            <person name="Zou R.J."/>
            <person name="Sun Y.Z."/>
            <person name="Liu X.J."/>
            <person name="Jiang F."/>
            <person name="Liu L.J."/>
        </authorList>
    </citation>
    <scope>NUCLEOTIDE SEQUENCE</scope>
    <source>
        <strain evidence="2">JR1</strain>
    </source>
</reference>
<gene>
    <name evidence="2" type="ORF">KDU71_07360</name>
</gene>
<dbReference type="Proteomes" id="UP000679220">
    <property type="component" value="Unassembled WGS sequence"/>
</dbReference>
<evidence type="ECO:0000256" key="1">
    <source>
        <dbReference type="SAM" id="Phobius"/>
    </source>
</evidence>
<feature type="transmembrane region" description="Helical" evidence="1">
    <location>
        <begin position="68"/>
        <end position="88"/>
    </location>
</feature>
<evidence type="ECO:0000313" key="3">
    <source>
        <dbReference type="Proteomes" id="UP000679220"/>
    </source>
</evidence>
<dbReference type="Pfam" id="PF11351">
    <property type="entry name" value="GTA_holin_3TM"/>
    <property type="match status" value="1"/>
</dbReference>
<dbReference type="EMBL" id="JAGTAR010000009">
    <property type="protein sequence ID" value="MBR8535373.1"/>
    <property type="molecule type" value="Genomic_DNA"/>
</dbReference>
<name>A0A941F3I5_9BACT</name>
<evidence type="ECO:0000313" key="2">
    <source>
        <dbReference type="EMBL" id="MBR8535373.1"/>
    </source>
</evidence>
<dbReference type="AlphaFoldDB" id="A0A941F3I5"/>
<comment type="caution">
    <text evidence="2">The sequence shown here is derived from an EMBL/GenBank/DDBJ whole genome shotgun (WGS) entry which is preliminary data.</text>
</comment>
<proteinExistence type="predicted"/>
<organism evidence="2 3">
    <name type="scientific">Carboxylicivirga sediminis</name>
    <dbReference type="NCBI Taxonomy" id="2006564"/>
    <lineage>
        <taxon>Bacteria</taxon>
        <taxon>Pseudomonadati</taxon>
        <taxon>Bacteroidota</taxon>
        <taxon>Bacteroidia</taxon>
        <taxon>Marinilabiliales</taxon>
        <taxon>Marinilabiliaceae</taxon>
        <taxon>Carboxylicivirga</taxon>
    </lineage>
</organism>
<keyword evidence="1" id="KW-1133">Transmembrane helix</keyword>